<evidence type="ECO:0000313" key="2">
    <source>
        <dbReference type="Proteomes" id="UP001152798"/>
    </source>
</evidence>
<gene>
    <name evidence="1" type="ORF">NEZAVI_LOCUS12319</name>
</gene>
<evidence type="ECO:0000313" key="1">
    <source>
        <dbReference type="EMBL" id="CAH1403762.1"/>
    </source>
</evidence>
<dbReference type="Proteomes" id="UP001152798">
    <property type="component" value="Chromosome 5"/>
</dbReference>
<protein>
    <submittedName>
        <fullName evidence="1">Uncharacterized protein</fullName>
    </submittedName>
</protein>
<dbReference type="EMBL" id="OV725081">
    <property type="protein sequence ID" value="CAH1403762.1"/>
    <property type="molecule type" value="Genomic_DNA"/>
</dbReference>
<name>A0A9P0HL58_NEZVI</name>
<dbReference type="AlphaFoldDB" id="A0A9P0HL58"/>
<accession>A0A9P0HL58</accession>
<proteinExistence type="predicted"/>
<reference evidence="1" key="1">
    <citation type="submission" date="2022-01" db="EMBL/GenBank/DDBJ databases">
        <authorList>
            <person name="King R."/>
        </authorList>
    </citation>
    <scope>NUCLEOTIDE SEQUENCE</scope>
</reference>
<keyword evidence="2" id="KW-1185">Reference proteome</keyword>
<organism evidence="1 2">
    <name type="scientific">Nezara viridula</name>
    <name type="common">Southern green stink bug</name>
    <name type="synonym">Cimex viridulus</name>
    <dbReference type="NCBI Taxonomy" id="85310"/>
    <lineage>
        <taxon>Eukaryota</taxon>
        <taxon>Metazoa</taxon>
        <taxon>Ecdysozoa</taxon>
        <taxon>Arthropoda</taxon>
        <taxon>Hexapoda</taxon>
        <taxon>Insecta</taxon>
        <taxon>Pterygota</taxon>
        <taxon>Neoptera</taxon>
        <taxon>Paraneoptera</taxon>
        <taxon>Hemiptera</taxon>
        <taxon>Heteroptera</taxon>
        <taxon>Panheteroptera</taxon>
        <taxon>Pentatomomorpha</taxon>
        <taxon>Pentatomoidea</taxon>
        <taxon>Pentatomidae</taxon>
        <taxon>Pentatominae</taxon>
        <taxon>Nezara</taxon>
    </lineage>
</organism>
<sequence length="116" mass="12359">MMLISLVAHMKLKRAMLRPLLIKIPPNQCESYLTAGGLIGVVAPFPLLAAEAGPRDGGVGGVERRVVRQVEVVVGVVGGPVCVVVVAPVRRAGYCVQAWKQTGNISTLEKKTDERT</sequence>
<dbReference type="OrthoDB" id="10636189at2759"/>